<comment type="caution">
    <text evidence="1">The sequence shown here is derived from an EMBL/GenBank/DDBJ whole genome shotgun (WGS) entry which is preliminary data.</text>
</comment>
<dbReference type="Proteomes" id="UP000602050">
    <property type="component" value="Unassembled WGS sequence"/>
</dbReference>
<sequence length="154" mass="18026">MSPIKSFNFARTSFLTFIQELDERIIDRQDPAFAQTIRWHIGNVLFVHEKLMFVSQKHSQNIPKEYAELFSSDISVSDWNLAPPSLEQLINDLIDQQQRINQFDELFWKSEVKFKVPYGQIQTHGDLLIVLSHRESEALGKIKMIKDYLDSKQG</sequence>
<protein>
    <submittedName>
        <fullName evidence="1">Formate dehydrogenase</fullName>
    </submittedName>
</protein>
<reference evidence="1" key="1">
    <citation type="journal article" date="2014" name="Int. J. Syst. Evol. Microbiol.">
        <title>Complete genome sequence of Corynebacterium casei LMG S-19264T (=DSM 44701T), isolated from a smear-ripened cheese.</title>
        <authorList>
            <consortium name="US DOE Joint Genome Institute (JGI-PGF)"/>
            <person name="Walter F."/>
            <person name="Albersmeier A."/>
            <person name="Kalinowski J."/>
            <person name="Ruckert C."/>
        </authorList>
    </citation>
    <scope>NUCLEOTIDE SEQUENCE</scope>
    <source>
        <strain evidence="1">CGMCC 1.12360</strain>
    </source>
</reference>
<accession>A0A8J2ZRL0</accession>
<evidence type="ECO:0000313" key="2">
    <source>
        <dbReference type="Proteomes" id="UP000602050"/>
    </source>
</evidence>
<dbReference type="Gene3D" id="1.20.120.450">
    <property type="entry name" value="dinb family like domain"/>
    <property type="match status" value="1"/>
</dbReference>
<keyword evidence="2" id="KW-1185">Reference proteome</keyword>
<name>A0A8J2ZRL0_9BACI</name>
<dbReference type="EMBL" id="BMEV01000010">
    <property type="protein sequence ID" value="GGH71678.1"/>
    <property type="molecule type" value="Genomic_DNA"/>
</dbReference>
<evidence type="ECO:0000313" key="1">
    <source>
        <dbReference type="EMBL" id="GGH71678.1"/>
    </source>
</evidence>
<gene>
    <name evidence="1" type="ORF">GCM10010978_07870</name>
</gene>
<dbReference type="InterPro" id="IPR034660">
    <property type="entry name" value="DinB/YfiT-like"/>
</dbReference>
<proteinExistence type="predicted"/>
<organism evidence="1 2">
    <name type="scientific">Compostibacillus humi</name>
    <dbReference type="NCBI Taxonomy" id="1245525"/>
    <lineage>
        <taxon>Bacteria</taxon>
        <taxon>Bacillati</taxon>
        <taxon>Bacillota</taxon>
        <taxon>Bacilli</taxon>
        <taxon>Bacillales</taxon>
        <taxon>Bacillaceae</taxon>
        <taxon>Compostibacillus</taxon>
    </lineage>
</organism>
<reference evidence="1" key="2">
    <citation type="submission" date="2020-09" db="EMBL/GenBank/DDBJ databases">
        <authorList>
            <person name="Sun Q."/>
            <person name="Zhou Y."/>
        </authorList>
    </citation>
    <scope>NUCLEOTIDE SEQUENCE</scope>
    <source>
        <strain evidence="1">CGMCC 1.12360</strain>
    </source>
</reference>
<dbReference type="RefSeq" id="WP_188391073.1">
    <property type="nucleotide sequence ID" value="NZ_BMEV01000010.1"/>
</dbReference>
<dbReference type="SUPFAM" id="SSF109854">
    <property type="entry name" value="DinB/YfiT-like putative metalloenzymes"/>
    <property type="match status" value="1"/>
</dbReference>
<dbReference type="AlphaFoldDB" id="A0A8J2ZRL0"/>